<dbReference type="AlphaFoldDB" id="A0A2U1FMG8"/>
<dbReference type="GeneID" id="94550137"/>
<dbReference type="Gene3D" id="3.60.120.10">
    <property type="entry name" value="Anthranilate synthase"/>
    <property type="match status" value="1"/>
</dbReference>
<dbReference type="NCBIfam" id="NF005486">
    <property type="entry name" value="PRK07093.1"/>
    <property type="match status" value="1"/>
</dbReference>
<organism evidence="2 3">
    <name type="scientific">Porphyromonas loveana</name>
    <dbReference type="NCBI Taxonomy" id="1884669"/>
    <lineage>
        <taxon>Bacteria</taxon>
        <taxon>Pseudomonadati</taxon>
        <taxon>Bacteroidota</taxon>
        <taxon>Bacteroidia</taxon>
        <taxon>Bacteroidales</taxon>
        <taxon>Porphyromonadaceae</taxon>
        <taxon>Porphyromonas</taxon>
    </lineage>
</organism>
<dbReference type="InterPro" id="IPR015890">
    <property type="entry name" value="Chorismate_C"/>
</dbReference>
<dbReference type="InterPro" id="IPR005801">
    <property type="entry name" value="ADC_synthase"/>
</dbReference>
<evidence type="ECO:0000259" key="1">
    <source>
        <dbReference type="Pfam" id="PF00425"/>
    </source>
</evidence>
<dbReference type="PANTHER" id="PTHR11236:SF50">
    <property type="entry name" value="AMINODEOXYCHORISMATE SYNTHASE COMPONENT 1"/>
    <property type="match status" value="1"/>
</dbReference>
<proteinExistence type="predicted"/>
<dbReference type="PANTHER" id="PTHR11236">
    <property type="entry name" value="AMINOBENZOATE/ANTHRANILATE SYNTHASE"/>
    <property type="match status" value="1"/>
</dbReference>
<evidence type="ECO:0000313" key="3">
    <source>
        <dbReference type="Proteomes" id="UP000245462"/>
    </source>
</evidence>
<protein>
    <submittedName>
        <fullName evidence="2">Para-aminobenzoate synthetase component 1</fullName>
    </submittedName>
</protein>
<sequence length="324" mass="36298">MQANETFRLMDEAGRSGRPFLFGIDFEMDEGFFVPDPLTQDDILFEVRGIGNAPAPAAKKAVPVTFSSAPESLTVYTRRFERIRQALMRGDSFLANLTIATPIEMNIGPDEVFRRSHAPYKILLPGRFVCFSPERFVHINKEGLISTNPMKGTIDASLPDAAEYLLSDYKETAEHHTIVDLLRNDLSRVARHVRVARFRYLDQLSTNRGDLLQMSSEITGTLPNDKRQDFGSILRELLPAGSISGAPKEATLEAIREAEGQKRGFYTGVFGYFDGESFDSAVIIRYIELLPDGSYLFRSGGGITINSQCADEYNETQQKVYLPF</sequence>
<dbReference type="SUPFAM" id="SSF56322">
    <property type="entry name" value="ADC synthase"/>
    <property type="match status" value="1"/>
</dbReference>
<dbReference type="PRINTS" id="PR00095">
    <property type="entry name" value="ANTSNTHASEI"/>
</dbReference>
<dbReference type="InterPro" id="IPR019999">
    <property type="entry name" value="Anth_synth_I-like"/>
</dbReference>
<dbReference type="Proteomes" id="UP000245462">
    <property type="component" value="Unassembled WGS sequence"/>
</dbReference>
<dbReference type="RefSeq" id="WP_116678685.1">
    <property type="nucleotide sequence ID" value="NZ_QEKY01000003.1"/>
</dbReference>
<dbReference type="GO" id="GO:0046820">
    <property type="term" value="F:4-amino-4-deoxychorismate synthase activity"/>
    <property type="evidence" value="ECO:0007669"/>
    <property type="project" value="TreeGrafter"/>
</dbReference>
<reference evidence="2 3" key="1">
    <citation type="submission" date="2018-04" db="EMBL/GenBank/DDBJ databases">
        <title>Genomic Encyclopedia of Type Strains, Phase IV (KMG-IV): sequencing the most valuable type-strain genomes for metagenomic binning, comparative biology and taxonomic classification.</title>
        <authorList>
            <person name="Goeker M."/>
        </authorList>
    </citation>
    <scope>NUCLEOTIDE SEQUENCE [LARGE SCALE GENOMIC DNA]</scope>
    <source>
        <strain evidence="2 3">DSM 28520</strain>
    </source>
</reference>
<dbReference type="Pfam" id="PF00425">
    <property type="entry name" value="Chorismate_bind"/>
    <property type="match status" value="1"/>
</dbReference>
<comment type="caution">
    <text evidence="2">The sequence shown here is derived from an EMBL/GenBank/DDBJ whole genome shotgun (WGS) entry which is preliminary data.</text>
</comment>
<keyword evidence="3" id="KW-1185">Reference proteome</keyword>
<name>A0A2U1FMG8_9PORP</name>
<dbReference type="GO" id="GO:0000162">
    <property type="term" value="P:L-tryptophan biosynthetic process"/>
    <property type="evidence" value="ECO:0007669"/>
    <property type="project" value="TreeGrafter"/>
</dbReference>
<accession>A0A2U1FMG8</accession>
<feature type="domain" description="Chorismate-utilising enzyme C-terminal" evidence="1">
    <location>
        <begin position="75"/>
        <end position="319"/>
    </location>
</feature>
<gene>
    <name evidence="2" type="ORF">C7382_10373</name>
</gene>
<dbReference type="OrthoDB" id="9803598at2"/>
<evidence type="ECO:0000313" key="2">
    <source>
        <dbReference type="EMBL" id="PVZ13378.1"/>
    </source>
</evidence>
<dbReference type="EMBL" id="QEKY01000003">
    <property type="protein sequence ID" value="PVZ13378.1"/>
    <property type="molecule type" value="Genomic_DNA"/>
</dbReference>